<reference evidence="5 6" key="1">
    <citation type="submission" date="2018-08" db="EMBL/GenBank/DDBJ databases">
        <title>A genome reference for cultivated species of the human gut microbiota.</title>
        <authorList>
            <person name="Zou Y."/>
            <person name="Xue W."/>
            <person name="Luo G."/>
        </authorList>
    </citation>
    <scope>NUCLEOTIDE SEQUENCE [LARGE SCALE GENOMIC DNA]</scope>
    <source>
        <strain evidence="5 6">AF14-18</strain>
    </source>
</reference>
<proteinExistence type="predicted"/>
<organism evidence="5 6">
    <name type="scientific">Enterocloster bolteae</name>
    <dbReference type="NCBI Taxonomy" id="208479"/>
    <lineage>
        <taxon>Bacteria</taxon>
        <taxon>Bacillati</taxon>
        <taxon>Bacillota</taxon>
        <taxon>Clostridia</taxon>
        <taxon>Lachnospirales</taxon>
        <taxon>Lachnospiraceae</taxon>
        <taxon>Enterocloster</taxon>
    </lineage>
</organism>
<dbReference type="Gene3D" id="1.10.10.10">
    <property type="entry name" value="Winged helix-like DNA-binding domain superfamily/Winged helix DNA-binding domain"/>
    <property type="match status" value="1"/>
</dbReference>
<gene>
    <name evidence="5" type="ORF">DWW02_26975</name>
</gene>
<dbReference type="KEGG" id="cbol:CGC65_22230"/>
<dbReference type="SMART" id="SM00345">
    <property type="entry name" value="HTH_GNTR"/>
    <property type="match status" value="1"/>
</dbReference>
<evidence type="ECO:0000256" key="3">
    <source>
        <dbReference type="ARBA" id="ARBA00023163"/>
    </source>
</evidence>
<keyword evidence="1" id="KW-0805">Transcription regulation</keyword>
<dbReference type="InterPro" id="IPR000524">
    <property type="entry name" value="Tscrpt_reg_HTH_GntR"/>
</dbReference>
<evidence type="ECO:0000313" key="6">
    <source>
        <dbReference type="Proteomes" id="UP000284543"/>
    </source>
</evidence>
<protein>
    <submittedName>
        <fullName evidence="5">GntR family transcriptional regulator</fullName>
    </submittedName>
</protein>
<dbReference type="InterPro" id="IPR036390">
    <property type="entry name" value="WH_DNA-bd_sf"/>
</dbReference>
<comment type="caution">
    <text evidence="5">The sequence shown here is derived from an EMBL/GenBank/DDBJ whole genome shotgun (WGS) entry which is preliminary data.</text>
</comment>
<dbReference type="CDD" id="cd07377">
    <property type="entry name" value="WHTH_GntR"/>
    <property type="match status" value="1"/>
</dbReference>
<dbReference type="GO" id="GO:0003700">
    <property type="term" value="F:DNA-binding transcription factor activity"/>
    <property type="evidence" value="ECO:0007669"/>
    <property type="project" value="InterPro"/>
</dbReference>
<feature type="domain" description="HTH gntR-type" evidence="4">
    <location>
        <begin position="16"/>
        <end position="84"/>
    </location>
</feature>
<dbReference type="PANTHER" id="PTHR38445:SF7">
    <property type="entry name" value="GNTR-FAMILY TRANSCRIPTIONAL REGULATOR"/>
    <property type="match status" value="1"/>
</dbReference>
<dbReference type="AlphaFoldDB" id="A0A412YVI6"/>
<keyword evidence="2" id="KW-0238">DNA-binding</keyword>
<name>A0A412YVI6_9FIRM</name>
<dbReference type="InterPro" id="IPR036388">
    <property type="entry name" value="WH-like_DNA-bd_sf"/>
</dbReference>
<evidence type="ECO:0000259" key="4">
    <source>
        <dbReference type="PROSITE" id="PS50949"/>
    </source>
</evidence>
<dbReference type="SUPFAM" id="SSF46785">
    <property type="entry name" value="Winged helix' DNA-binding domain"/>
    <property type="match status" value="1"/>
</dbReference>
<dbReference type="PROSITE" id="PS50949">
    <property type="entry name" value="HTH_GNTR"/>
    <property type="match status" value="1"/>
</dbReference>
<evidence type="ECO:0000256" key="1">
    <source>
        <dbReference type="ARBA" id="ARBA00023015"/>
    </source>
</evidence>
<dbReference type="PANTHER" id="PTHR38445">
    <property type="entry name" value="HTH-TYPE TRANSCRIPTIONAL REPRESSOR YTRA"/>
    <property type="match status" value="1"/>
</dbReference>
<evidence type="ECO:0000256" key="2">
    <source>
        <dbReference type="ARBA" id="ARBA00023125"/>
    </source>
</evidence>
<sequence>MIHYAEVWKINKDSKIPYTDQLVRNIRWSIFTGEVRWTEKLPPIRVLADELGISINTVRNAYKRLEQQELVVTRPHIGTIVQTESMDKKKLEEELVTSIKNAIYYQLSVDEVRSIVDKVLKEIEESKKKSVIFVYEEKNIGHRFAMQIAREADVQVEEVHLDQLRDYLEEHRDQIEHLDAIITTYFQYAQVRSIARSYQPIIYGMTVEVAPDVMEALQSLESGSVAAVICKKEESADGFVNLVHRMCPELDVEVYYEDKRSGWKKIAQKASVICVSPQLAEKVRQCDWKIPVYEMWDRINEQSMNMLKDYLH</sequence>
<accession>A0A412YVI6</accession>
<dbReference type="RefSeq" id="WP_002568522.1">
    <property type="nucleotide sequence ID" value="NZ_CABKUK010000004.1"/>
</dbReference>
<dbReference type="Proteomes" id="UP000284543">
    <property type="component" value="Unassembled WGS sequence"/>
</dbReference>
<dbReference type="GO" id="GO:0003677">
    <property type="term" value="F:DNA binding"/>
    <property type="evidence" value="ECO:0007669"/>
    <property type="project" value="UniProtKB-KW"/>
</dbReference>
<evidence type="ECO:0000313" key="5">
    <source>
        <dbReference type="EMBL" id="RGV70755.1"/>
    </source>
</evidence>
<dbReference type="EMBL" id="QRZM01000019">
    <property type="protein sequence ID" value="RGV70755.1"/>
    <property type="molecule type" value="Genomic_DNA"/>
</dbReference>
<dbReference type="Pfam" id="PF00392">
    <property type="entry name" value="GntR"/>
    <property type="match status" value="1"/>
</dbReference>
<keyword evidence="3" id="KW-0804">Transcription</keyword>